<protein>
    <recommendedName>
        <fullName evidence="1">SpoVT-AbrB domain-containing protein</fullName>
    </recommendedName>
</protein>
<evidence type="ECO:0000313" key="3">
    <source>
        <dbReference type="Proteomes" id="UP000054526"/>
    </source>
</evidence>
<dbReference type="InterPro" id="IPR037914">
    <property type="entry name" value="SpoVT-AbrB_sf"/>
</dbReference>
<reference evidence="2 3" key="1">
    <citation type="submission" date="2014-12" db="EMBL/GenBank/DDBJ databases">
        <title>Draft genome sequence of Cohnella kolymensis strain B-2846.</title>
        <authorList>
            <person name="Karlyshev A.V."/>
            <person name="Kudryashova E.B."/>
        </authorList>
    </citation>
    <scope>NUCLEOTIDE SEQUENCE [LARGE SCALE GENOMIC DNA]</scope>
    <source>
        <strain evidence="2 3">VKM B-2846</strain>
    </source>
</reference>
<evidence type="ECO:0000313" key="2">
    <source>
        <dbReference type="EMBL" id="KIL36326.1"/>
    </source>
</evidence>
<evidence type="ECO:0000259" key="1">
    <source>
        <dbReference type="SMART" id="SM00966"/>
    </source>
</evidence>
<organism evidence="2 3">
    <name type="scientific">Cohnella kolymensis</name>
    <dbReference type="NCBI Taxonomy" id="1590652"/>
    <lineage>
        <taxon>Bacteria</taxon>
        <taxon>Bacillati</taxon>
        <taxon>Bacillota</taxon>
        <taxon>Bacilli</taxon>
        <taxon>Bacillales</taxon>
        <taxon>Paenibacillaceae</taxon>
        <taxon>Cohnella</taxon>
    </lineage>
</organism>
<dbReference type="SMART" id="SM00966">
    <property type="entry name" value="SpoVT_AbrB"/>
    <property type="match status" value="1"/>
</dbReference>
<sequence length="128" mass="14322">MAVAHEAVKHVEWKRARVSKQRQVTIPLKFFEQAGIKDEVEIGLQGQSIVMRPVRDNVGSDHFADLILQDLIAEGFSGMELLEKFRERQADIRHAARGLLAEAQEAARNHKGTGDDQMKELFGDVMGG</sequence>
<dbReference type="SUPFAM" id="SSF89447">
    <property type="entry name" value="AbrB/MazE/MraZ-like"/>
    <property type="match status" value="1"/>
</dbReference>
<dbReference type="EMBL" id="JXAL01000012">
    <property type="protein sequence ID" value="KIL36326.1"/>
    <property type="molecule type" value="Genomic_DNA"/>
</dbReference>
<gene>
    <name evidence="2" type="ORF">SD71_08700</name>
</gene>
<feature type="domain" description="SpoVT-AbrB" evidence="1">
    <location>
        <begin position="16"/>
        <end position="59"/>
    </location>
</feature>
<proteinExistence type="predicted"/>
<accession>A0ABR5A5L3</accession>
<name>A0ABR5A5L3_9BACL</name>
<keyword evidence="3" id="KW-1185">Reference proteome</keyword>
<dbReference type="InterPro" id="IPR007159">
    <property type="entry name" value="SpoVT-AbrB_dom"/>
</dbReference>
<comment type="caution">
    <text evidence="2">The sequence shown here is derived from an EMBL/GenBank/DDBJ whole genome shotgun (WGS) entry which is preliminary data.</text>
</comment>
<dbReference type="RefSeq" id="WP_041062041.1">
    <property type="nucleotide sequence ID" value="NZ_JXAL01000012.1"/>
</dbReference>
<dbReference type="Proteomes" id="UP000054526">
    <property type="component" value="Unassembled WGS sequence"/>
</dbReference>